<dbReference type="Proteomes" id="UP000235392">
    <property type="component" value="Unassembled WGS sequence"/>
</dbReference>
<feature type="active site" evidence="11">
    <location>
        <position position="262"/>
    </location>
</feature>
<dbReference type="FunFam" id="1.50.10.10:FF:000047">
    <property type="entry name" value="Mannosyl-oligosaccharide alpha-1,2-mannosidase"/>
    <property type="match status" value="1"/>
</dbReference>
<dbReference type="GO" id="GO:0036503">
    <property type="term" value="P:ERAD pathway"/>
    <property type="evidence" value="ECO:0007669"/>
    <property type="project" value="UniProtKB-ARBA"/>
</dbReference>
<comment type="catalytic activity">
    <reaction evidence="10">
        <text>N(4)-(alpha-D-Man-(1-&gt;2)-alpha-D-Man-(1-&gt;2)-alpha-D-Man-(1-&gt;3)-[alpha-D-Man-(1-&gt;2)-alpha-D-Man-(1-&gt;3)-[alpha-D-Man-(1-&gt;2)-alpha-D-Man-(1-&gt;6)]-alpha-D-Man-(1-&gt;6)]-beta-D-Man-(1-&gt;4)-beta-D-GlcNAc-(1-&gt;4)-beta-D-GlcNAc)-L-asparaginyl-[protein] (N-glucan mannose isomer 9A1,2,3B1,2,3) + 4 H2O = N(4)-(alpha-D-Man-(1-&gt;3)-[alpha-D-Man-(1-&gt;3)-[alpha-D-Man-(1-&gt;6)]-alpha-D-Man-(1-&gt;6)]-beta-D-Man-(1-&gt;4)-beta-D-GlcNAc-(1-&gt;4)-beta-D-GlcNAc)-L-asparaginyl-[protein] (N-glucan mannose isomer 5A1,2) + 4 beta-D-mannose</text>
        <dbReference type="Rhea" id="RHEA:56008"/>
        <dbReference type="Rhea" id="RHEA-COMP:14356"/>
        <dbReference type="Rhea" id="RHEA-COMP:14367"/>
        <dbReference type="ChEBI" id="CHEBI:15377"/>
        <dbReference type="ChEBI" id="CHEBI:28563"/>
        <dbReference type="ChEBI" id="CHEBI:59087"/>
        <dbReference type="ChEBI" id="CHEBI:139493"/>
        <dbReference type="EC" id="3.2.1.113"/>
    </reaction>
</comment>
<dbReference type="SUPFAM" id="SSF48225">
    <property type="entry name" value="Seven-hairpin glycosidases"/>
    <property type="match status" value="1"/>
</dbReference>
<dbReference type="InterPro" id="IPR036026">
    <property type="entry name" value="Seven-hairpin_glycosidases"/>
</dbReference>
<keyword evidence="5 13" id="KW-0378">Hydrolase</keyword>
<dbReference type="PRINTS" id="PR00747">
    <property type="entry name" value="GLYHDRLASE47"/>
</dbReference>
<evidence type="ECO:0000256" key="12">
    <source>
        <dbReference type="PIRSR" id="PIRSR601382-3"/>
    </source>
</evidence>
<protein>
    <recommendedName>
        <fullName evidence="13">alpha-1,2-Mannosidase</fullName>
        <ecNumber evidence="13">3.2.1.-</ecNumber>
    </recommendedName>
</protein>
<comment type="pathway">
    <text evidence="2">Protein modification; protein glycosylation.</text>
</comment>
<comment type="caution">
    <text evidence="15">The sequence shown here is derived from an EMBL/GenBank/DDBJ whole genome shotgun (WGS) entry which is preliminary data.</text>
</comment>
<comment type="cofactor">
    <cofactor evidence="1">
        <name>Ca(2+)</name>
        <dbReference type="ChEBI" id="CHEBI:29108"/>
    </cofactor>
</comment>
<dbReference type="GO" id="GO:0005975">
    <property type="term" value="P:carbohydrate metabolic process"/>
    <property type="evidence" value="ECO:0007669"/>
    <property type="project" value="InterPro"/>
</dbReference>
<dbReference type="InterPro" id="IPR050749">
    <property type="entry name" value="Glycosyl_Hydrolase_47"/>
</dbReference>
<dbReference type="PANTHER" id="PTHR11742:SF101">
    <property type="entry name" value="MANNOSYL-OLIGOSACCHARIDE ALPHA-1,2-MANNOSIDASE 1B"/>
    <property type="match status" value="1"/>
</dbReference>
<proteinExistence type="inferred from homology"/>
<comment type="similarity">
    <text evidence="3 13">Belongs to the glycosyl hydrolase 47 family.</text>
</comment>
<keyword evidence="4 14" id="KW-0732">Signal</keyword>
<dbReference type="EC" id="3.2.1.-" evidence="13"/>
<evidence type="ECO:0000256" key="3">
    <source>
        <dbReference type="ARBA" id="ARBA00007658"/>
    </source>
</evidence>
<evidence type="ECO:0000313" key="15">
    <source>
        <dbReference type="EMBL" id="PLW13069.1"/>
    </source>
</evidence>
<evidence type="ECO:0000256" key="8">
    <source>
        <dbReference type="ARBA" id="ARBA00023295"/>
    </source>
</evidence>
<sequence length="498" mass="56007">MSTSFLITSCGVIFFLLFSIAHTSSSVVQKPGLVQSPLAKARQDEVKKAFSSAFADYMKFGFPYDEVRPVTKRGKNSRNGWSATLVDSLDTLFVMGLTDEFENGILKTLKVDFSKSQTNDNVSLFETTIRYLGGILSAYELSGSKNKALLEQAQKLGNKLLIAWPDRRQNLPFPVLDFRGNKPVFDEASTAEILLAEAGSLILEFERLSYHTQDPKYLRQAAKAMQAIMNSPSTFPGLPGFSLYVESQKMKRDLATWGGGADSYYEYLLKYGILSGNRDESYLNAWKLAVKTSKKHLIQVSPIHNLTYLASYSSEQGGIRYEFSHLGCFAGGNWLLGGRVLKDLSTFELGLRLVETCMQTYKSTATGLGPETFGFLGPHDGETPARRPNSEELKFFKKNGFYIKENSYSLRPEVVESAFYAWRLTGDTRYQDFVWDAFKSLQKHCKAPASFSGIYDVNYLPAQLTDDSESFLYAELFKYIYLTFADPNLLSLDEYVFS</sequence>
<evidence type="ECO:0000313" key="16">
    <source>
        <dbReference type="Proteomes" id="UP000235392"/>
    </source>
</evidence>
<dbReference type="PANTHER" id="PTHR11742">
    <property type="entry name" value="MANNOSYL-OLIGOSACCHARIDE ALPHA-1,2-MANNOSIDASE-RELATED"/>
    <property type="match status" value="1"/>
</dbReference>
<name>A0A2N5SIL5_9BASI</name>
<evidence type="ECO:0000256" key="2">
    <source>
        <dbReference type="ARBA" id="ARBA00004922"/>
    </source>
</evidence>
<gene>
    <name evidence="15" type="ORF">PCASD_18227</name>
</gene>
<dbReference type="Pfam" id="PF01532">
    <property type="entry name" value="Glyco_hydro_47"/>
    <property type="match status" value="1"/>
</dbReference>
<evidence type="ECO:0000256" key="13">
    <source>
        <dbReference type="RuleBase" id="RU361193"/>
    </source>
</evidence>
<feature type="disulfide bond" evidence="12">
    <location>
        <begin position="328"/>
        <end position="357"/>
    </location>
</feature>
<dbReference type="AlphaFoldDB" id="A0A2N5SIL5"/>
<evidence type="ECO:0000256" key="1">
    <source>
        <dbReference type="ARBA" id="ARBA00001913"/>
    </source>
</evidence>
<reference evidence="15 16" key="1">
    <citation type="submission" date="2017-11" db="EMBL/GenBank/DDBJ databases">
        <title>De novo assembly and phasing of dikaryotic genomes from two isolates of Puccinia coronata f. sp. avenae, the causal agent of oat crown rust.</title>
        <authorList>
            <person name="Miller M.E."/>
            <person name="Zhang Y."/>
            <person name="Omidvar V."/>
            <person name="Sperschneider J."/>
            <person name="Schwessinger B."/>
            <person name="Raley C."/>
            <person name="Palmer J.M."/>
            <person name="Garnica D."/>
            <person name="Upadhyaya N."/>
            <person name="Rathjen J."/>
            <person name="Taylor J.M."/>
            <person name="Park R.F."/>
            <person name="Dodds P.N."/>
            <person name="Hirsch C.D."/>
            <person name="Kianian S.F."/>
            <person name="Figueroa M."/>
        </authorList>
    </citation>
    <scope>NUCLEOTIDE SEQUENCE [LARGE SCALE GENOMIC DNA]</scope>
    <source>
        <strain evidence="15">12SD80</strain>
    </source>
</reference>
<evidence type="ECO:0000256" key="6">
    <source>
        <dbReference type="ARBA" id="ARBA00023157"/>
    </source>
</evidence>
<evidence type="ECO:0000256" key="11">
    <source>
        <dbReference type="PIRSR" id="PIRSR601382-1"/>
    </source>
</evidence>
<dbReference type="GO" id="GO:0005509">
    <property type="term" value="F:calcium ion binding"/>
    <property type="evidence" value="ECO:0007669"/>
    <property type="project" value="InterPro"/>
</dbReference>
<dbReference type="InterPro" id="IPR012341">
    <property type="entry name" value="6hp_glycosidase-like_sf"/>
</dbReference>
<dbReference type="GO" id="GO:0004571">
    <property type="term" value="F:mannosyl-oligosaccharide 1,2-alpha-mannosidase activity"/>
    <property type="evidence" value="ECO:0007669"/>
    <property type="project" value="UniProtKB-EC"/>
</dbReference>
<dbReference type="Gene3D" id="1.50.10.10">
    <property type="match status" value="1"/>
</dbReference>
<evidence type="ECO:0000256" key="7">
    <source>
        <dbReference type="ARBA" id="ARBA00023180"/>
    </source>
</evidence>
<accession>A0A2N5SIL5</accession>
<evidence type="ECO:0000256" key="9">
    <source>
        <dbReference type="ARBA" id="ARBA00047669"/>
    </source>
</evidence>
<comment type="catalytic activity">
    <reaction evidence="9">
        <text>N(4)-(alpha-D-Man-(1-&gt;2)-alpha-D-Man-(1-&gt;2)-alpha-D-Man-(1-&gt;3)-[alpha-D-Man-(1-&gt;3)-[alpha-D-Man-(1-&gt;2)-alpha-D-Man-(1-&gt;6)]-alpha-D-Man-(1-&gt;6)]-beta-D-Man-(1-&gt;4)-beta-D-GlcNAc-(1-&gt;4)-beta-D-GlcNAc)-L-asparaginyl-[protein] (N-glucan mannose isomer 8A1,2,3B1,3) + 3 H2O = N(4)-(alpha-D-Man-(1-&gt;3)-[alpha-D-Man-(1-&gt;3)-[alpha-D-Man-(1-&gt;6)]-alpha-D-Man-(1-&gt;6)]-beta-D-Man-(1-&gt;4)-beta-D-GlcNAc-(1-&gt;4)-beta-D-GlcNAc)-L-asparaginyl-[protein] (N-glucan mannose isomer 5A1,2) + 3 beta-D-mannose</text>
        <dbReference type="Rhea" id="RHEA:56028"/>
        <dbReference type="Rhea" id="RHEA-COMP:14358"/>
        <dbReference type="Rhea" id="RHEA-COMP:14367"/>
        <dbReference type="ChEBI" id="CHEBI:15377"/>
        <dbReference type="ChEBI" id="CHEBI:28563"/>
        <dbReference type="ChEBI" id="CHEBI:59087"/>
        <dbReference type="ChEBI" id="CHEBI:60628"/>
        <dbReference type="EC" id="3.2.1.113"/>
    </reaction>
</comment>
<feature type="active site" description="Proton donor" evidence="11">
    <location>
        <position position="126"/>
    </location>
</feature>
<evidence type="ECO:0000256" key="10">
    <source>
        <dbReference type="ARBA" id="ARBA00048605"/>
    </source>
</evidence>
<feature type="active site" evidence="11">
    <location>
        <position position="413"/>
    </location>
</feature>
<dbReference type="EMBL" id="PGCI01000864">
    <property type="protein sequence ID" value="PLW13069.1"/>
    <property type="molecule type" value="Genomic_DNA"/>
</dbReference>
<evidence type="ECO:0000256" key="4">
    <source>
        <dbReference type="ARBA" id="ARBA00022729"/>
    </source>
</evidence>
<feature type="signal peptide" evidence="14">
    <location>
        <begin position="1"/>
        <end position="25"/>
    </location>
</feature>
<dbReference type="GO" id="GO:0005783">
    <property type="term" value="C:endoplasmic reticulum"/>
    <property type="evidence" value="ECO:0007669"/>
    <property type="project" value="TreeGrafter"/>
</dbReference>
<feature type="active site" description="Proton donor" evidence="11">
    <location>
        <position position="371"/>
    </location>
</feature>
<keyword evidence="6 12" id="KW-1015">Disulfide bond</keyword>
<evidence type="ECO:0000256" key="14">
    <source>
        <dbReference type="SAM" id="SignalP"/>
    </source>
</evidence>
<evidence type="ECO:0000256" key="5">
    <source>
        <dbReference type="ARBA" id="ARBA00022801"/>
    </source>
</evidence>
<dbReference type="GO" id="GO:0016020">
    <property type="term" value="C:membrane"/>
    <property type="evidence" value="ECO:0007669"/>
    <property type="project" value="InterPro"/>
</dbReference>
<dbReference type="InterPro" id="IPR001382">
    <property type="entry name" value="Glyco_hydro_47"/>
</dbReference>
<keyword evidence="7" id="KW-0325">Glycoprotein</keyword>
<feature type="chain" id="PRO_5014652647" description="alpha-1,2-Mannosidase" evidence="14">
    <location>
        <begin position="26"/>
        <end position="498"/>
    </location>
</feature>
<keyword evidence="8 13" id="KW-0326">Glycosidase</keyword>
<organism evidence="15 16">
    <name type="scientific">Puccinia coronata f. sp. avenae</name>
    <dbReference type="NCBI Taxonomy" id="200324"/>
    <lineage>
        <taxon>Eukaryota</taxon>
        <taxon>Fungi</taxon>
        <taxon>Dikarya</taxon>
        <taxon>Basidiomycota</taxon>
        <taxon>Pucciniomycotina</taxon>
        <taxon>Pucciniomycetes</taxon>
        <taxon>Pucciniales</taxon>
        <taxon>Pucciniaceae</taxon>
        <taxon>Puccinia</taxon>
    </lineage>
</organism>